<dbReference type="Gene3D" id="1.20.1050.80">
    <property type="entry name" value="VPS9 domain"/>
    <property type="match status" value="1"/>
</dbReference>
<organism evidence="3 4">
    <name type="scientific">Thalassiosira oceanica</name>
    <name type="common">Marine diatom</name>
    <dbReference type="NCBI Taxonomy" id="159749"/>
    <lineage>
        <taxon>Eukaryota</taxon>
        <taxon>Sar</taxon>
        <taxon>Stramenopiles</taxon>
        <taxon>Ochrophyta</taxon>
        <taxon>Bacillariophyta</taxon>
        <taxon>Coscinodiscophyceae</taxon>
        <taxon>Thalassiosirophycidae</taxon>
        <taxon>Thalassiosirales</taxon>
        <taxon>Thalassiosiraceae</taxon>
        <taxon>Thalassiosira</taxon>
    </lineage>
</organism>
<dbReference type="Pfam" id="PF02204">
    <property type="entry name" value="VPS9"/>
    <property type="match status" value="1"/>
</dbReference>
<feature type="compositionally biased region" description="Acidic residues" evidence="1">
    <location>
        <begin position="156"/>
        <end position="165"/>
    </location>
</feature>
<dbReference type="EMBL" id="AGNL01048654">
    <property type="protein sequence ID" value="EJK45254.1"/>
    <property type="molecule type" value="Genomic_DNA"/>
</dbReference>
<sequence>PFGAGPEWEDRHTSHGEAHSVGRLDRIERDPPSRVDGQEEGRAARGGAVLPPPVDTGRVRIVVVVAPHWPHAPGRGASVLDELAASPSLPCAPGLIRSMLSSGVDGRRAHASEARLEDEIRSNVERVMADGGLSWESVLGPGRSAAGPAPGPGGEGPDEPGEDSVPDARLYESLLDALCTPPAADVVLSTEKFCETIRGAADVMSKPTGDGDGDGGKGSHHSSSHGESLAKAVRGFVSKTFREIEEHDAFKSLLESDDGEESNGQPATADGAASNKERLSACLESFVYSKVRPDIRRVLSNEITGGHNHGNERQHSDATVGSAGSAATISATKTIAEREELLNEKMQCLQFVGPAHLEISCLRRRGHDGRADDGTEGSQESPSHSDVDLSYAVAKLRSLSPASSPRSLLRTILQAHRGISASLSKSTGDTAASAVGADDVLPTLILAVLRARPPDLLMTLRFVEVFAPSALLRGEAGYAYTNLCGAVHFVERLDVEGHMAEVIALDDDEGGNGRRRSVLSIDPGEFRRGLEGCRRKMKDEEEARLAVEREAGDDDDGTRAVEEYEEGLPTRSAPVRISPVDVRNAREAGETVDLDWAIRRQAARAAAGPLPIPPARRDVSSPSKLASDDGPPPLPADFSREYNYLTADPGHVTLADLPGLLDEYRMLVRATETLLAERTSWRNGEARRERRVERERLERDLAGMA</sequence>
<dbReference type="PANTHER" id="PTHR23101:SF25">
    <property type="entry name" value="GTPASE-ACTIVATING PROTEIN AND VPS9 DOMAIN-CONTAINING PROTEIN 1"/>
    <property type="match status" value="1"/>
</dbReference>
<gene>
    <name evidence="3" type="ORF">THAOC_36135</name>
</gene>
<feature type="compositionally biased region" description="Basic and acidic residues" evidence="1">
    <location>
        <begin position="8"/>
        <end position="43"/>
    </location>
</feature>
<dbReference type="eggNOG" id="KOG2319">
    <property type="taxonomic scope" value="Eukaryota"/>
</dbReference>
<dbReference type="GO" id="GO:0030139">
    <property type="term" value="C:endocytic vesicle"/>
    <property type="evidence" value="ECO:0007669"/>
    <property type="project" value="TreeGrafter"/>
</dbReference>
<feature type="non-terminal residue" evidence="3">
    <location>
        <position position="1"/>
    </location>
</feature>
<feature type="domain" description="VPS9" evidence="2">
    <location>
        <begin position="336"/>
        <end position="499"/>
    </location>
</feature>
<feature type="region of interest" description="Disordered" evidence="1">
    <location>
        <begin position="1"/>
        <end position="51"/>
    </location>
</feature>
<dbReference type="InterPro" id="IPR037191">
    <property type="entry name" value="VPS9_dom_sf"/>
</dbReference>
<feature type="region of interest" description="Disordered" evidence="1">
    <location>
        <begin position="607"/>
        <end position="636"/>
    </location>
</feature>
<dbReference type="InterPro" id="IPR003123">
    <property type="entry name" value="VPS9"/>
</dbReference>
<evidence type="ECO:0000256" key="1">
    <source>
        <dbReference type="SAM" id="MobiDB-lite"/>
    </source>
</evidence>
<dbReference type="GO" id="GO:0005829">
    <property type="term" value="C:cytosol"/>
    <property type="evidence" value="ECO:0007669"/>
    <property type="project" value="TreeGrafter"/>
</dbReference>
<dbReference type="GO" id="GO:0031267">
    <property type="term" value="F:small GTPase binding"/>
    <property type="evidence" value="ECO:0007669"/>
    <property type="project" value="TreeGrafter"/>
</dbReference>
<dbReference type="OrthoDB" id="300289at2759"/>
<dbReference type="SMART" id="SM00167">
    <property type="entry name" value="VPS9"/>
    <property type="match status" value="1"/>
</dbReference>
<feature type="region of interest" description="Disordered" evidence="1">
    <location>
        <begin position="251"/>
        <end position="275"/>
    </location>
</feature>
<accession>K0R295</accession>
<dbReference type="AlphaFoldDB" id="K0R295"/>
<feature type="region of interest" description="Disordered" evidence="1">
    <location>
        <begin position="135"/>
        <end position="166"/>
    </location>
</feature>
<feature type="region of interest" description="Disordered" evidence="1">
    <location>
        <begin position="203"/>
        <end position="229"/>
    </location>
</feature>
<feature type="region of interest" description="Disordered" evidence="1">
    <location>
        <begin position="302"/>
        <end position="325"/>
    </location>
</feature>
<evidence type="ECO:0000259" key="2">
    <source>
        <dbReference type="PROSITE" id="PS51205"/>
    </source>
</evidence>
<proteinExistence type="predicted"/>
<feature type="region of interest" description="Disordered" evidence="1">
    <location>
        <begin position="367"/>
        <end position="386"/>
    </location>
</feature>
<dbReference type="PANTHER" id="PTHR23101">
    <property type="entry name" value="RAB GDP/GTP EXCHANGE FACTOR"/>
    <property type="match status" value="1"/>
</dbReference>
<evidence type="ECO:0000313" key="4">
    <source>
        <dbReference type="Proteomes" id="UP000266841"/>
    </source>
</evidence>
<dbReference type="SUPFAM" id="SSF109993">
    <property type="entry name" value="VPS9 domain"/>
    <property type="match status" value="1"/>
</dbReference>
<dbReference type="Proteomes" id="UP000266841">
    <property type="component" value="Unassembled WGS sequence"/>
</dbReference>
<dbReference type="GO" id="GO:0016192">
    <property type="term" value="P:vesicle-mediated transport"/>
    <property type="evidence" value="ECO:0007669"/>
    <property type="project" value="InterPro"/>
</dbReference>
<dbReference type="PROSITE" id="PS51205">
    <property type="entry name" value="VPS9"/>
    <property type="match status" value="1"/>
</dbReference>
<dbReference type="InterPro" id="IPR045046">
    <property type="entry name" value="Vps9-like"/>
</dbReference>
<evidence type="ECO:0000313" key="3">
    <source>
        <dbReference type="EMBL" id="EJK45254.1"/>
    </source>
</evidence>
<reference evidence="3 4" key="1">
    <citation type="journal article" date="2012" name="Genome Biol.">
        <title>Genome and low-iron response of an oceanic diatom adapted to chronic iron limitation.</title>
        <authorList>
            <person name="Lommer M."/>
            <person name="Specht M."/>
            <person name="Roy A.S."/>
            <person name="Kraemer L."/>
            <person name="Andreson R."/>
            <person name="Gutowska M.A."/>
            <person name="Wolf J."/>
            <person name="Bergner S.V."/>
            <person name="Schilhabel M.B."/>
            <person name="Klostermeier U.C."/>
            <person name="Beiko R.G."/>
            <person name="Rosenstiel P."/>
            <person name="Hippler M."/>
            <person name="Laroche J."/>
        </authorList>
    </citation>
    <scope>NUCLEOTIDE SEQUENCE [LARGE SCALE GENOMIC DNA]</scope>
    <source>
        <strain evidence="3 4">CCMP1005</strain>
    </source>
</reference>
<dbReference type="GO" id="GO:0005085">
    <property type="term" value="F:guanyl-nucleotide exchange factor activity"/>
    <property type="evidence" value="ECO:0007669"/>
    <property type="project" value="InterPro"/>
</dbReference>
<name>K0R295_THAOC</name>
<protein>
    <recommendedName>
        <fullName evidence="2">VPS9 domain-containing protein</fullName>
    </recommendedName>
</protein>
<keyword evidence="4" id="KW-1185">Reference proteome</keyword>
<comment type="caution">
    <text evidence="3">The sequence shown here is derived from an EMBL/GenBank/DDBJ whole genome shotgun (WGS) entry which is preliminary data.</text>
</comment>